<dbReference type="PROSITE" id="PS50076">
    <property type="entry name" value="DNAJ_2"/>
    <property type="match status" value="1"/>
</dbReference>
<sequence>MSAGFHGRPSLSDCYRVLGLQPGADEAEVRTAFRKLSMKHHPDKAGVSQANNDKFAEIRLAYEDILDYHAEPKRGRWAPPQPDEVPPGGRGGGDYGAGPSHGSYERSYHRGGGGGGPSGRGYDFMDDPEFEEWFDMASEFMFGEKGKFPGGSSSRRPPPSGFGFEGFPRGGSSRSSGGGGGMPRGGWSNFSPPGNPPGGRHEDWDPFSEQQGRGGDSSSGRSGYNGYGGSRGGGGGGDDGAAPPPRDDPLAVIQWSLRNAHRRLAPLPGKLAKMREWWDSVGACGDLNRKQQIVGAELFDRAELHLAKMLSEATELMDAIRQHQQRQDTGNEGKKGKGKQKEKGHWYSKLGSRKNKKTNEKGSTGSKKKKTDKWANAAAQLGRDSEAVLNELVALDMCAAHDDLDEFFAALGDIKSGAGSDNREGTADDDDDSEEEESSEDENSEDESSEDESSEESGSSSSTD</sequence>
<dbReference type="Proteomes" id="UP001390339">
    <property type="component" value="Unassembled WGS sequence"/>
</dbReference>
<dbReference type="InterPro" id="IPR036869">
    <property type="entry name" value="J_dom_sf"/>
</dbReference>
<feature type="compositionally biased region" description="Low complexity" evidence="1">
    <location>
        <begin position="150"/>
        <end position="175"/>
    </location>
</feature>
<evidence type="ECO:0000313" key="3">
    <source>
        <dbReference type="EMBL" id="KAK8869060.1"/>
    </source>
</evidence>
<dbReference type="Pfam" id="PF00226">
    <property type="entry name" value="DnaJ"/>
    <property type="match status" value="1"/>
</dbReference>
<feature type="compositionally biased region" description="Gly residues" evidence="1">
    <location>
        <begin position="110"/>
        <end position="119"/>
    </location>
</feature>
<name>A0ABR2IW37_9PEZI</name>
<protein>
    <submittedName>
        <fullName evidence="3">J domain-containing protein</fullName>
    </submittedName>
</protein>
<dbReference type="SUPFAM" id="SSF46565">
    <property type="entry name" value="Chaperone J-domain"/>
    <property type="match status" value="1"/>
</dbReference>
<dbReference type="PANTHER" id="PTHR24074">
    <property type="entry name" value="CO-CHAPERONE PROTEIN DJLA"/>
    <property type="match status" value="1"/>
</dbReference>
<feature type="compositionally biased region" description="Basic and acidic residues" evidence="1">
    <location>
        <begin position="321"/>
        <end position="345"/>
    </location>
</feature>
<evidence type="ECO:0000259" key="2">
    <source>
        <dbReference type="PROSITE" id="PS50076"/>
    </source>
</evidence>
<dbReference type="Gene3D" id="1.10.287.110">
    <property type="entry name" value="DnaJ domain"/>
    <property type="match status" value="1"/>
</dbReference>
<dbReference type="InterPro" id="IPR050817">
    <property type="entry name" value="DjlA_DnaK_co-chaperone"/>
</dbReference>
<evidence type="ECO:0000256" key="1">
    <source>
        <dbReference type="SAM" id="MobiDB-lite"/>
    </source>
</evidence>
<dbReference type="InterPro" id="IPR001623">
    <property type="entry name" value="DnaJ_domain"/>
</dbReference>
<dbReference type="SMART" id="SM00271">
    <property type="entry name" value="DnaJ"/>
    <property type="match status" value="1"/>
</dbReference>
<dbReference type="PRINTS" id="PR00625">
    <property type="entry name" value="JDOMAIN"/>
</dbReference>
<evidence type="ECO:0000313" key="4">
    <source>
        <dbReference type="Proteomes" id="UP001390339"/>
    </source>
</evidence>
<keyword evidence="4" id="KW-1185">Reference proteome</keyword>
<feature type="region of interest" description="Disordered" evidence="1">
    <location>
        <begin position="145"/>
        <end position="249"/>
    </location>
</feature>
<proteinExistence type="predicted"/>
<feature type="compositionally biased region" description="Acidic residues" evidence="1">
    <location>
        <begin position="427"/>
        <end position="455"/>
    </location>
</feature>
<dbReference type="EMBL" id="JAPCWZ010000004">
    <property type="protein sequence ID" value="KAK8869060.1"/>
    <property type="molecule type" value="Genomic_DNA"/>
</dbReference>
<accession>A0ABR2IW37</accession>
<feature type="compositionally biased region" description="Gly residues" evidence="1">
    <location>
        <begin position="212"/>
        <end position="239"/>
    </location>
</feature>
<gene>
    <name evidence="3" type="ORF">PGQ11_007638</name>
</gene>
<organism evidence="3 4">
    <name type="scientific">Apiospora arundinis</name>
    <dbReference type="NCBI Taxonomy" id="335852"/>
    <lineage>
        <taxon>Eukaryota</taxon>
        <taxon>Fungi</taxon>
        <taxon>Dikarya</taxon>
        <taxon>Ascomycota</taxon>
        <taxon>Pezizomycotina</taxon>
        <taxon>Sordariomycetes</taxon>
        <taxon>Xylariomycetidae</taxon>
        <taxon>Amphisphaeriales</taxon>
        <taxon>Apiosporaceae</taxon>
        <taxon>Apiospora</taxon>
    </lineage>
</organism>
<feature type="domain" description="J" evidence="2">
    <location>
        <begin position="13"/>
        <end position="70"/>
    </location>
</feature>
<feature type="region of interest" description="Disordered" evidence="1">
    <location>
        <begin position="414"/>
        <end position="464"/>
    </location>
</feature>
<reference evidence="3 4" key="1">
    <citation type="journal article" date="2024" name="IMA Fungus">
        <title>Apiospora arundinis, a panoply of carbohydrate-active enzymes and secondary metabolites.</title>
        <authorList>
            <person name="Sorensen T."/>
            <person name="Petersen C."/>
            <person name="Muurmann A.T."/>
            <person name="Christiansen J.V."/>
            <person name="Brundto M.L."/>
            <person name="Overgaard C.K."/>
            <person name="Boysen A.T."/>
            <person name="Wollenberg R.D."/>
            <person name="Larsen T.O."/>
            <person name="Sorensen J.L."/>
            <person name="Nielsen K.L."/>
            <person name="Sondergaard T.E."/>
        </authorList>
    </citation>
    <scope>NUCLEOTIDE SEQUENCE [LARGE SCALE GENOMIC DNA]</scope>
    <source>
        <strain evidence="3 4">AAU 773</strain>
    </source>
</reference>
<dbReference type="CDD" id="cd06257">
    <property type="entry name" value="DnaJ"/>
    <property type="match status" value="1"/>
</dbReference>
<feature type="region of interest" description="Disordered" evidence="1">
    <location>
        <begin position="73"/>
        <end position="124"/>
    </location>
</feature>
<feature type="region of interest" description="Disordered" evidence="1">
    <location>
        <begin position="321"/>
        <end position="378"/>
    </location>
</feature>
<comment type="caution">
    <text evidence="3">The sequence shown here is derived from an EMBL/GenBank/DDBJ whole genome shotgun (WGS) entry which is preliminary data.</text>
</comment>